<protein>
    <recommendedName>
        <fullName evidence="2">Peptidoglycan binding-like domain-containing protein</fullName>
    </recommendedName>
</protein>
<dbReference type="Gene3D" id="1.10.101.10">
    <property type="entry name" value="PGBD-like superfamily/PGBD"/>
    <property type="match status" value="1"/>
</dbReference>
<dbReference type="AlphaFoldDB" id="A0A7W7WZP2"/>
<accession>A0A7W7WZP2</accession>
<feature type="domain" description="Peptidoglycan binding-like" evidence="2">
    <location>
        <begin position="166"/>
        <end position="223"/>
    </location>
</feature>
<feature type="region of interest" description="Disordered" evidence="1">
    <location>
        <begin position="145"/>
        <end position="166"/>
    </location>
</feature>
<dbReference type="Pfam" id="PF01471">
    <property type="entry name" value="PG_binding_1"/>
    <property type="match status" value="1"/>
</dbReference>
<evidence type="ECO:0000256" key="1">
    <source>
        <dbReference type="SAM" id="MobiDB-lite"/>
    </source>
</evidence>
<dbReference type="RefSeq" id="WP_184674786.1">
    <property type="nucleotide sequence ID" value="NZ_BAABAI010000043.1"/>
</dbReference>
<evidence type="ECO:0000313" key="3">
    <source>
        <dbReference type="EMBL" id="MBB4969076.1"/>
    </source>
</evidence>
<dbReference type="InterPro" id="IPR036366">
    <property type="entry name" value="PGBDSf"/>
</dbReference>
<dbReference type="InterPro" id="IPR002477">
    <property type="entry name" value="Peptidoglycan-bd-like"/>
</dbReference>
<evidence type="ECO:0000259" key="2">
    <source>
        <dbReference type="Pfam" id="PF01471"/>
    </source>
</evidence>
<reference evidence="3 4" key="1">
    <citation type="submission" date="2020-08" db="EMBL/GenBank/DDBJ databases">
        <title>Sequencing the genomes of 1000 actinobacteria strains.</title>
        <authorList>
            <person name="Klenk H.-P."/>
        </authorList>
    </citation>
    <scope>NUCLEOTIDE SEQUENCE [LARGE SCALE GENOMIC DNA]</scope>
    <source>
        <strain evidence="3 4">DSM 45084</strain>
    </source>
</reference>
<dbReference type="SUPFAM" id="SSF47090">
    <property type="entry name" value="PGBD-like"/>
    <property type="match status" value="1"/>
</dbReference>
<sequence>MAYRLARSLMVFRDEVNARWPNRDHASDGWIGDAAHAASNSDHNPWVKDAAGVGVVRAYDVDAGTGVNTEIGLWIAEHVRNLGLTGHPALGAGSYVISARRIASPVSGWAWRTYTGSNPHTSHTHVSVSLAAGGYDSSQGWSIANGTGPKPPTPGQRSTVRRGSKGPAVSELQRILNAWYPALPRLVVDGDFGPATETRVKHMQRAAGLVADGIAGPATWRRLLGG</sequence>
<keyword evidence="4" id="KW-1185">Reference proteome</keyword>
<comment type="caution">
    <text evidence="3">The sequence shown here is derived from an EMBL/GenBank/DDBJ whole genome shotgun (WGS) entry which is preliminary data.</text>
</comment>
<gene>
    <name evidence="3" type="ORF">F4559_006435</name>
</gene>
<proteinExistence type="predicted"/>
<evidence type="ECO:0000313" key="4">
    <source>
        <dbReference type="Proteomes" id="UP000542674"/>
    </source>
</evidence>
<organism evidence="3 4">
    <name type="scientific">Saccharothrix violaceirubra</name>
    <dbReference type="NCBI Taxonomy" id="413306"/>
    <lineage>
        <taxon>Bacteria</taxon>
        <taxon>Bacillati</taxon>
        <taxon>Actinomycetota</taxon>
        <taxon>Actinomycetes</taxon>
        <taxon>Pseudonocardiales</taxon>
        <taxon>Pseudonocardiaceae</taxon>
        <taxon>Saccharothrix</taxon>
    </lineage>
</organism>
<dbReference type="Proteomes" id="UP000542674">
    <property type="component" value="Unassembled WGS sequence"/>
</dbReference>
<dbReference type="EMBL" id="JACHJS010000001">
    <property type="protein sequence ID" value="MBB4969076.1"/>
    <property type="molecule type" value="Genomic_DNA"/>
</dbReference>
<dbReference type="InterPro" id="IPR036365">
    <property type="entry name" value="PGBD-like_sf"/>
</dbReference>
<name>A0A7W7WZP2_9PSEU</name>